<evidence type="ECO:0000256" key="1">
    <source>
        <dbReference type="ARBA" id="ARBA00022723"/>
    </source>
</evidence>
<dbReference type="GO" id="GO:0006491">
    <property type="term" value="P:N-glycan processing"/>
    <property type="evidence" value="ECO:0007669"/>
    <property type="project" value="TreeGrafter"/>
</dbReference>
<reference evidence="5" key="1">
    <citation type="submission" date="2021-01" db="EMBL/GenBank/DDBJ databases">
        <title>Caligus Genome Assembly.</title>
        <authorList>
            <person name="Gallardo-Escarate C."/>
        </authorList>
    </citation>
    <scope>NUCLEOTIDE SEQUENCE [LARGE SCALE GENOMIC DNA]</scope>
</reference>
<evidence type="ECO:0000256" key="2">
    <source>
        <dbReference type="ARBA" id="ARBA00022801"/>
    </source>
</evidence>
<evidence type="ECO:0000259" key="3">
    <source>
        <dbReference type="Pfam" id="PF09261"/>
    </source>
</evidence>
<keyword evidence="1" id="KW-0479">Metal-binding</keyword>
<proteinExistence type="predicted"/>
<dbReference type="OrthoDB" id="10261055at2759"/>
<evidence type="ECO:0000313" key="5">
    <source>
        <dbReference type="Proteomes" id="UP000595437"/>
    </source>
</evidence>
<dbReference type="Proteomes" id="UP000595437">
    <property type="component" value="Chromosome 3"/>
</dbReference>
<dbReference type="GO" id="GO:0006013">
    <property type="term" value="P:mannose metabolic process"/>
    <property type="evidence" value="ECO:0007669"/>
    <property type="project" value="InterPro"/>
</dbReference>
<dbReference type="InterPro" id="IPR037094">
    <property type="entry name" value="Glyco_hydro_38_cen_sf"/>
</dbReference>
<dbReference type="Gene3D" id="2.60.40.1180">
    <property type="entry name" value="Golgi alpha-mannosidase II"/>
    <property type="match status" value="1"/>
</dbReference>
<dbReference type="InterPro" id="IPR013780">
    <property type="entry name" value="Glyco_hydro_b"/>
</dbReference>
<name>A0A7T8KBJ0_CALRO</name>
<organism evidence="4 5">
    <name type="scientific">Caligus rogercresseyi</name>
    <name type="common">Sea louse</name>
    <dbReference type="NCBI Taxonomy" id="217165"/>
    <lineage>
        <taxon>Eukaryota</taxon>
        <taxon>Metazoa</taxon>
        <taxon>Ecdysozoa</taxon>
        <taxon>Arthropoda</taxon>
        <taxon>Crustacea</taxon>
        <taxon>Multicrustacea</taxon>
        <taxon>Hexanauplia</taxon>
        <taxon>Copepoda</taxon>
        <taxon>Siphonostomatoida</taxon>
        <taxon>Caligidae</taxon>
        <taxon>Caligus</taxon>
    </lineage>
</organism>
<dbReference type="SUPFAM" id="SSF74650">
    <property type="entry name" value="Galactose mutarotase-like"/>
    <property type="match status" value="1"/>
</dbReference>
<accession>A0A7T8KBJ0</accession>
<protein>
    <submittedName>
        <fullName evidence="4">Mannosidase_ alpha_ class 2A_ member 1</fullName>
    </submittedName>
</protein>
<keyword evidence="2" id="KW-0378">Hydrolase</keyword>
<dbReference type="SUPFAM" id="SSF88688">
    <property type="entry name" value="Families 57/38 glycoside transferase middle domain"/>
    <property type="match status" value="1"/>
</dbReference>
<keyword evidence="5" id="KW-1185">Reference proteome</keyword>
<dbReference type="InterPro" id="IPR011013">
    <property type="entry name" value="Gal_mutarotase_sf_dom"/>
</dbReference>
<dbReference type="GO" id="GO:0046872">
    <property type="term" value="F:metal ion binding"/>
    <property type="evidence" value="ECO:0007669"/>
    <property type="project" value="UniProtKB-KW"/>
</dbReference>
<gene>
    <name evidence="4" type="ORF">FKW44_005149</name>
</gene>
<dbReference type="GO" id="GO:0004559">
    <property type="term" value="F:alpha-mannosidase activity"/>
    <property type="evidence" value="ECO:0007669"/>
    <property type="project" value="InterPro"/>
</dbReference>
<dbReference type="Gene3D" id="1.20.1270.50">
    <property type="entry name" value="Glycoside hydrolase family 38, central domain"/>
    <property type="match status" value="1"/>
</dbReference>
<feature type="domain" description="Glycoside hydrolase family 38 central" evidence="3">
    <location>
        <begin position="17"/>
        <end position="65"/>
    </location>
</feature>
<dbReference type="EMBL" id="CP045892">
    <property type="protein sequence ID" value="QQP52871.1"/>
    <property type="molecule type" value="Genomic_DNA"/>
</dbReference>
<dbReference type="PANTHER" id="PTHR11607:SF3">
    <property type="entry name" value="LYSOSOMAL ALPHA-MANNOSIDASE"/>
    <property type="match status" value="1"/>
</dbReference>
<evidence type="ECO:0000313" key="4">
    <source>
        <dbReference type="EMBL" id="QQP52871.1"/>
    </source>
</evidence>
<dbReference type="InterPro" id="IPR050843">
    <property type="entry name" value="Glycosyl_Hydrlase_38"/>
</dbReference>
<dbReference type="InterPro" id="IPR015341">
    <property type="entry name" value="Glyco_hydro_38_cen"/>
</dbReference>
<dbReference type="InterPro" id="IPR028995">
    <property type="entry name" value="Glyco_hydro_57/38_cen_sf"/>
</dbReference>
<sequence length="206" mass="23484">MGYSNSNMNGVGYPFMKLIIEARESYALFQHHDGVTGTAKKHVMADYGQRMSKSINDLQSVMSQLSHFLLTPNKAFYDSSSNKRNELWFEFSEKADGGFKSLFSQRVLDTHGYEKGLIAFFNSHARARSEVVTLRITNPNIRLYTLNFVEGDEDEEEVPFQISPIFDDTHEILNGEFLLSFVVEVPALALKAYYFNELRAEEGTNP</sequence>
<dbReference type="GO" id="GO:0000139">
    <property type="term" value="C:Golgi membrane"/>
    <property type="evidence" value="ECO:0007669"/>
    <property type="project" value="TreeGrafter"/>
</dbReference>
<dbReference type="PANTHER" id="PTHR11607">
    <property type="entry name" value="ALPHA-MANNOSIDASE"/>
    <property type="match status" value="1"/>
</dbReference>
<dbReference type="AlphaFoldDB" id="A0A7T8KBJ0"/>
<dbReference type="GO" id="GO:0030246">
    <property type="term" value="F:carbohydrate binding"/>
    <property type="evidence" value="ECO:0007669"/>
    <property type="project" value="InterPro"/>
</dbReference>
<dbReference type="Pfam" id="PF09261">
    <property type="entry name" value="Alpha-mann_mid"/>
    <property type="match status" value="1"/>
</dbReference>